<accession>A0A1F4VH66</accession>
<sequence length="72" mass="7905">MDRPDFVWRGGKNMEVSDPLAIAAIAKACNEALNWPDSFSVMAYSRSHGNYVPVSKLLPGNGYYLIPKASTD</sequence>
<dbReference type="Proteomes" id="UP000177763">
    <property type="component" value="Unassembled WGS sequence"/>
</dbReference>
<dbReference type="STRING" id="1802630.A3H26_01620"/>
<name>A0A1F4VH66_UNCKA</name>
<evidence type="ECO:0000313" key="1">
    <source>
        <dbReference type="EMBL" id="OGC56572.1"/>
    </source>
</evidence>
<protein>
    <submittedName>
        <fullName evidence="1">Uncharacterized protein</fullName>
    </submittedName>
</protein>
<proteinExistence type="predicted"/>
<evidence type="ECO:0000313" key="2">
    <source>
        <dbReference type="Proteomes" id="UP000177763"/>
    </source>
</evidence>
<comment type="caution">
    <text evidence="1">The sequence shown here is derived from an EMBL/GenBank/DDBJ whole genome shotgun (WGS) entry which is preliminary data.</text>
</comment>
<dbReference type="EMBL" id="MEVN01000034">
    <property type="protein sequence ID" value="OGC56572.1"/>
    <property type="molecule type" value="Genomic_DNA"/>
</dbReference>
<reference evidence="1 2" key="1">
    <citation type="journal article" date="2016" name="Nat. Commun.">
        <title>Thousands of microbial genomes shed light on interconnected biogeochemical processes in an aquifer system.</title>
        <authorList>
            <person name="Anantharaman K."/>
            <person name="Brown C.T."/>
            <person name="Hug L.A."/>
            <person name="Sharon I."/>
            <person name="Castelle C.J."/>
            <person name="Probst A.J."/>
            <person name="Thomas B.C."/>
            <person name="Singh A."/>
            <person name="Wilkins M.J."/>
            <person name="Karaoz U."/>
            <person name="Brodie E.L."/>
            <person name="Williams K.H."/>
            <person name="Hubbard S.S."/>
            <person name="Banfield J.F."/>
        </authorList>
    </citation>
    <scope>NUCLEOTIDE SEQUENCE [LARGE SCALE GENOMIC DNA]</scope>
</reference>
<dbReference type="AlphaFoldDB" id="A0A1F4VH66"/>
<organism evidence="1 2">
    <name type="scientific">candidate division WWE3 bacterium RIFCSPLOWO2_12_FULL_36_10</name>
    <dbReference type="NCBI Taxonomy" id="1802630"/>
    <lineage>
        <taxon>Bacteria</taxon>
        <taxon>Katanobacteria</taxon>
    </lineage>
</organism>
<gene>
    <name evidence="1" type="ORF">A3H26_01620</name>
</gene>